<comment type="caution">
    <text evidence="1">The sequence shown here is derived from an EMBL/GenBank/DDBJ whole genome shotgun (WGS) entry which is preliminary data.</text>
</comment>
<organism evidence="1 2">
    <name type="scientific">Entomophthora muscae</name>
    <dbReference type="NCBI Taxonomy" id="34485"/>
    <lineage>
        <taxon>Eukaryota</taxon>
        <taxon>Fungi</taxon>
        <taxon>Fungi incertae sedis</taxon>
        <taxon>Zoopagomycota</taxon>
        <taxon>Entomophthoromycotina</taxon>
        <taxon>Entomophthoromycetes</taxon>
        <taxon>Entomophthorales</taxon>
        <taxon>Entomophthoraceae</taxon>
        <taxon>Entomophthora</taxon>
    </lineage>
</organism>
<accession>A0ACC2U863</accession>
<sequence>MFPPGSAPVYLVKPPCAIDLEFLHPHHLDLPPGHSRGPISTIMKKIPSTPPCPICLLPKTSVVPHTESWHPLATAVIYIVRIALVVYMAFQARPASPVGVQPDFGMGRDTTAGPLCTLWRASSDK</sequence>
<dbReference type="Proteomes" id="UP001165960">
    <property type="component" value="Unassembled WGS sequence"/>
</dbReference>
<reference evidence="1" key="1">
    <citation type="submission" date="2022-04" db="EMBL/GenBank/DDBJ databases">
        <title>Genome of the entomopathogenic fungus Entomophthora muscae.</title>
        <authorList>
            <person name="Elya C."/>
            <person name="Lovett B.R."/>
            <person name="Lee E."/>
            <person name="Macias A.M."/>
            <person name="Hajek A.E."/>
            <person name="De Bivort B.L."/>
            <person name="Kasson M.T."/>
            <person name="De Fine Licht H.H."/>
            <person name="Stajich J.E."/>
        </authorList>
    </citation>
    <scope>NUCLEOTIDE SEQUENCE</scope>
    <source>
        <strain evidence="1">Berkeley</strain>
    </source>
</reference>
<keyword evidence="2" id="KW-1185">Reference proteome</keyword>
<proteinExistence type="predicted"/>
<evidence type="ECO:0000313" key="1">
    <source>
        <dbReference type="EMBL" id="KAJ9082947.1"/>
    </source>
</evidence>
<name>A0ACC2U863_9FUNG</name>
<gene>
    <name evidence="1" type="ORF">DSO57_1039574</name>
</gene>
<dbReference type="EMBL" id="QTSX02001419">
    <property type="protein sequence ID" value="KAJ9082947.1"/>
    <property type="molecule type" value="Genomic_DNA"/>
</dbReference>
<protein>
    <submittedName>
        <fullName evidence="1">Uncharacterized protein</fullName>
    </submittedName>
</protein>
<evidence type="ECO:0000313" key="2">
    <source>
        <dbReference type="Proteomes" id="UP001165960"/>
    </source>
</evidence>